<accession>A0A8R7PT75</accession>
<proteinExistence type="predicted"/>
<dbReference type="Gramene" id="TuG1812G0300002399.01.T01">
    <property type="protein sequence ID" value="TuG1812G0300002399.01.T01"/>
    <property type="gene ID" value="TuG1812G0300002399.01"/>
</dbReference>
<dbReference type="Proteomes" id="UP000015106">
    <property type="component" value="Chromosome 3"/>
</dbReference>
<sequence length="81" mass="8963">MKHIIYCSLIYCKLPNQLTATPGYQFDLHLHKPEQARSGTGDEKARSLVLLSSHRQQHEQGTSGDSTRAGDLRAATRAGDQ</sequence>
<keyword evidence="3" id="KW-1185">Reference proteome</keyword>
<evidence type="ECO:0000313" key="2">
    <source>
        <dbReference type="EnsemblPlants" id="TuG1812G0300002399.01.T01"/>
    </source>
</evidence>
<name>A0A8R7PT75_TRIUA</name>
<reference evidence="2" key="2">
    <citation type="submission" date="2018-03" db="EMBL/GenBank/DDBJ databases">
        <title>The Triticum urartu genome reveals the dynamic nature of wheat genome evolution.</title>
        <authorList>
            <person name="Ling H."/>
            <person name="Ma B."/>
            <person name="Shi X."/>
            <person name="Liu H."/>
            <person name="Dong L."/>
            <person name="Sun H."/>
            <person name="Cao Y."/>
            <person name="Gao Q."/>
            <person name="Zheng S."/>
            <person name="Li Y."/>
            <person name="Yu Y."/>
            <person name="Du H."/>
            <person name="Qi M."/>
            <person name="Li Y."/>
            <person name="Yu H."/>
            <person name="Cui Y."/>
            <person name="Wang N."/>
            <person name="Chen C."/>
            <person name="Wu H."/>
            <person name="Zhao Y."/>
            <person name="Zhang J."/>
            <person name="Li Y."/>
            <person name="Zhou W."/>
            <person name="Zhang B."/>
            <person name="Hu W."/>
            <person name="Eijk M."/>
            <person name="Tang J."/>
            <person name="Witsenboer H."/>
            <person name="Zhao S."/>
            <person name="Li Z."/>
            <person name="Zhang A."/>
            <person name="Wang D."/>
            <person name="Liang C."/>
        </authorList>
    </citation>
    <scope>NUCLEOTIDE SEQUENCE [LARGE SCALE GENOMIC DNA]</scope>
    <source>
        <strain evidence="2">cv. G1812</strain>
    </source>
</reference>
<organism evidence="2 3">
    <name type="scientific">Triticum urartu</name>
    <name type="common">Red wild einkorn</name>
    <name type="synonym">Crithodium urartu</name>
    <dbReference type="NCBI Taxonomy" id="4572"/>
    <lineage>
        <taxon>Eukaryota</taxon>
        <taxon>Viridiplantae</taxon>
        <taxon>Streptophyta</taxon>
        <taxon>Embryophyta</taxon>
        <taxon>Tracheophyta</taxon>
        <taxon>Spermatophyta</taxon>
        <taxon>Magnoliopsida</taxon>
        <taxon>Liliopsida</taxon>
        <taxon>Poales</taxon>
        <taxon>Poaceae</taxon>
        <taxon>BOP clade</taxon>
        <taxon>Pooideae</taxon>
        <taxon>Triticodae</taxon>
        <taxon>Triticeae</taxon>
        <taxon>Triticinae</taxon>
        <taxon>Triticum</taxon>
    </lineage>
</organism>
<dbReference type="EnsemblPlants" id="TuG1812G0300002399.01.T01">
    <property type="protein sequence ID" value="TuG1812G0300002399.01.T01"/>
    <property type="gene ID" value="TuG1812G0300002399.01"/>
</dbReference>
<protein>
    <submittedName>
        <fullName evidence="2">Uncharacterized protein</fullName>
    </submittedName>
</protein>
<evidence type="ECO:0000313" key="3">
    <source>
        <dbReference type="Proteomes" id="UP000015106"/>
    </source>
</evidence>
<feature type="region of interest" description="Disordered" evidence="1">
    <location>
        <begin position="35"/>
        <end position="81"/>
    </location>
</feature>
<feature type="compositionally biased region" description="Basic and acidic residues" evidence="1">
    <location>
        <begin position="35"/>
        <end position="46"/>
    </location>
</feature>
<reference evidence="2" key="3">
    <citation type="submission" date="2022-06" db="UniProtKB">
        <authorList>
            <consortium name="EnsemblPlants"/>
        </authorList>
    </citation>
    <scope>IDENTIFICATION</scope>
</reference>
<reference evidence="3" key="1">
    <citation type="journal article" date="2013" name="Nature">
        <title>Draft genome of the wheat A-genome progenitor Triticum urartu.</title>
        <authorList>
            <person name="Ling H.Q."/>
            <person name="Zhao S."/>
            <person name="Liu D."/>
            <person name="Wang J."/>
            <person name="Sun H."/>
            <person name="Zhang C."/>
            <person name="Fan H."/>
            <person name="Li D."/>
            <person name="Dong L."/>
            <person name="Tao Y."/>
            <person name="Gao C."/>
            <person name="Wu H."/>
            <person name="Li Y."/>
            <person name="Cui Y."/>
            <person name="Guo X."/>
            <person name="Zheng S."/>
            <person name="Wang B."/>
            <person name="Yu K."/>
            <person name="Liang Q."/>
            <person name="Yang W."/>
            <person name="Lou X."/>
            <person name="Chen J."/>
            <person name="Feng M."/>
            <person name="Jian J."/>
            <person name="Zhang X."/>
            <person name="Luo G."/>
            <person name="Jiang Y."/>
            <person name="Liu J."/>
            <person name="Wang Z."/>
            <person name="Sha Y."/>
            <person name="Zhang B."/>
            <person name="Wu H."/>
            <person name="Tang D."/>
            <person name="Shen Q."/>
            <person name="Xue P."/>
            <person name="Zou S."/>
            <person name="Wang X."/>
            <person name="Liu X."/>
            <person name="Wang F."/>
            <person name="Yang Y."/>
            <person name="An X."/>
            <person name="Dong Z."/>
            <person name="Zhang K."/>
            <person name="Zhang X."/>
            <person name="Luo M.C."/>
            <person name="Dvorak J."/>
            <person name="Tong Y."/>
            <person name="Wang J."/>
            <person name="Yang H."/>
            <person name="Li Z."/>
            <person name="Wang D."/>
            <person name="Zhang A."/>
            <person name="Wang J."/>
        </authorList>
    </citation>
    <scope>NUCLEOTIDE SEQUENCE</scope>
    <source>
        <strain evidence="3">cv. G1812</strain>
    </source>
</reference>
<evidence type="ECO:0000256" key="1">
    <source>
        <dbReference type="SAM" id="MobiDB-lite"/>
    </source>
</evidence>
<dbReference type="AlphaFoldDB" id="A0A8R7PT75"/>